<evidence type="ECO:0000256" key="3">
    <source>
        <dbReference type="ARBA" id="ARBA00022531"/>
    </source>
</evidence>
<dbReference type="SUPFAM" id="SSF103511">
    <property type="entry name" value="Chlorophyll a-b binding protein"/>
    <property type="match status" value="12"/>
</dbReference>
<feature type="binding site" description="axial binding residue" evidence="5">
    <location>
        <position position="187"/>
    </location>
    <ligand>
        <name>chlorophyll b</name>
        <dbReference type="ChEBI" id="CHEBI:61721"/>
        <label>1</label>
    </ligand>
    <ligandPart>
        <name>Mg</name>
        <dbReference type="ChEBI" id="CHEBI:25107"/>
    </ligandPart>
</feature>
<organism evidence="6 7">
    <name type="scientific">Effrenium voratum</name>
    <dbReference type="NCBI Taxonomy" id="2562239"/>
    <lineage>
        <taxon>Eukaryota</taxon>
        <taxon>Sar</taxon>
        <taxon>Alveolata</taxon>
        <taxon>Dinophyceae</taxon>
        <taxon>Suessiales</taxon>
        <taxon>Symbiodiniaceae</taxon>
        <taxon>Effrenium</taxon>
    </lineage>
</organism>
<reference evidence="6" key="1">
    <citation type="submission" date="2023-08" db="EMBL/GenBank/DDBJ databases">
        <authorList>
            <person name="Chen Y."/>
            <person name="Shah S."/>
            <person name="Dougan E. K."/>
            <person name="Thang M."/>
            <person name="Chan C."/>
        </authorList>
    </citation>
    <scope>NUCLEOTIDE SEQUENCE</scope>
</reference>
<proteinExistence type="predicted"/>
<dbReference type="GO" id="GO:0016168">
    <property type="term" value="F:chlorophyll binding"/>
    <property type="evidence" value="ECO:0007669"/>
    <property type="project" value="UniProtKB-KW"/>
</dbReference>
<evidence type="ECO:0000256" key="2">
    <source>
        <dbReference type="ARBA" id="ARBA00022528"/>
    </source>
</evidence>
<dbReference type="Pfam" id="PF00504">
    <property type="entry name" value="Chloroa_b-bind"/>
    <property type="match status" value="12"/>
</dbReference>
<evidence type="ECO:0000313" key="6">
    <source>
        <dbReference type="EMBL" id="CAJ1400316.1"/>
    </source>
</evidence>
<dbReference type="GO" id="GO:0009507">
    <property type="term" value="C:chloroplast"/>
    <property type="evidence" value="ECO:0007669"/>
    <property type="project" value="UniProtKB-SubCell"/>
</dbReference>
<dbReference type="Proteomes" id="UP001178507">
    <property type="component" value="Unassembled WGS sequence"/>
</dbReference>
<dbReference type="GO" id="GO:0009765">
    <property type="term" value="P:photosynthesis, light harvesting"/>
    <property type="evidence" value="ECO:0007669"/>
    <property type="project" value="InterPro"/>
</dbReference>
<keyword evidence="5" id="KW-0157">Chromophore</keyword>
<feature type="binding site" evidence="5">
    <location>
        <position position="123"/>
    </location>
    <ligand>
        <name>chlorophyll a</name>
        <dbReference type="ChEBI" id="CHEBI:58416"/>
        <label>1</label>
    </ligand>
</feature>
<evidence type="ECO:0000313" key="7">
    <source>
        <dbReference type="Proteomes" id="UP001178507"/>
    </source>
</evidence>
<keyword evidence="3" id="KW-0602">Photosynthesis</keyword>
<evidence type="ECO:0000256" key="1">
    <source>
        <dbReference type="ARBA" id="ARBA00004229"/>
    </source>
</evidence>
<feature type="binding site" description="axial binding residue" evidence="5">
    <location>
        <position position="128"/>
    </location>
    <ligand>
        <name>chlorophyll b</name>
        <dbReference type="ChEBI" id="CHEBI:61721"/>
        <label>1</label>
    </ligand>
    <ligandPart>
        <name>Mg</name>
        <dbReference type="ChEBI" id="CHEBI:25107"/>
    </ligandPart>
</feature>
<dbReference type="GO" id="GO:0016020">
    <property type="term" value="C:membrane"/>
    <property type="evidence" value="ECO:0007669"/>
    <property type="project" value="InterPro"/>
</dbReference>
<comment type="caution">
    <text evidence="6">The sequence shown here is derived from an EMBL/GenBank/DDBJ whole genome shotgun (WGS) entry which is preliminary data.</text>
</comment>
<feature type="binding site" evidence="5">
    <location>
        <position position="240"/>
    </location>
    <ligand>
        <name>chlorophyll a</name>
        <dbReference type="ChEBI" id="CHEBI:58416"/>
        <label>1</label>
    </ligand>
</feature>
<feature type="binding site" evidence="5">
    <location>
        <position position="228"/>
    </location>
    <ligand>
        <name>chlorophyll a</name>
        <dbReference type="ChEBI" id="CHEBI:58416"/>
        <label>1</label>
    </ligand>
</feature>
<keyword evidence="2" id="KW-0150">Chloroplast</keyword>
<comment type="subcellular location">
    <subcellularLocation>
        <location evidence="1">Plastid</location>
        <location evidence="1">Chloroplast</location>
    </subcellularLocation>
</comment>
<sequence length="2044" mass="214703">MMASASRTTIASAAAGVALFGGAAFVSAPTTRSGNLRATMSAATPASAPVSGLEASTAMAVAGTAIAAFASRKASAANVKQQLVALTAFENELGVQAPVGFWDPAGFTADGSTENFARRRQTELKHGRISMLATMGYITPEITGKFPGYLSPSAGLKFADVPNGLAAISKVPAAGWGQILAYMAFCEVSQDQSAGTPAAAGDFGFKVLTASDPEAKKTKLAAELANGRLAMMAIIGMFFQDGLTGSAWGDWANYTASPLRAFENELGVQAPVGFWDPAGFTADGSTENFARRRQTELKHGRISMLATMGYITPEITGKFPGYLSPSAGLKFADVPNGLAAISKVPAAGWGQILAYMAFCEVSQDQSAGTPAAAGDFGFKVLTASDPEAKKTKLAAELANGRLAMMAIIGMFFQDGLTGSAWGDWANYTASPLRAFENELGVQAPVGFWDPAGFTADGSTENFARRRQTELKHGRISMLATMGYITPEITGKFPGYLSPSAGLKFADVPNGLAAISKVPAAGWGQILAYMAFCEVSQDQSAGTPAAAGDFGFKVLTASDPEAKKTKLAAELANGRLAMMAIIGMFFQDGLTGSAWGDWANYTASPLRAFENELGVQAPVGFWDPAGFTADGSTENFARRRQTELKHGRISMLATMGYITPEITGKFPGYLSPSAGLKFADVPNGLAAISKVPAAGWGQILAYMAFCEVSQDQSAGTPAAAGDFGFKVLTASDPEAKKTKLAAELANGRLAMMAIIGMFFQDGLTGSAWGDWANYTASPLRAFENELGVQAPVGFWDPAGFTADGSTENFARRRQTELKHGRISMLATMGYITPEITGKFPGYLSPSAGLKFADVPNGLAAISKVPAAGWGQILAYMAFCEVSQDQSAGTPAAAGDFGFKVLTASDPEAKKTKLAAELANGRLAMMAIIGMFFQDGLTGSAWGDWANYTASPLRAFENELGVQAPVGFWDPAGFTADGSTENFARRRQTELKHGRISMLATMGYITPEITGKFPGYLSPSAGLKFADVPNGLAAISKVPAAGWGQILAYMAFCEVSQDQSAGTPAAAGDFGFKVLTASDPEAKKTKLAAELANGRLAMMAIIGMFFQDGLTGSAWGDWANYTASPLRAFENELGVQAPVGFWDPAGFTADGSTENFARRRQTELKHGRISMLATMGYITPEITGKFPGYLSPSAGLKFADVPNGLAAISKVPAAGWGQILAYMAFCEVSQDQSAGTPAAAGDFGFKVLTASDPEAKKTKLAAELANGRLAMMAIIGMFFQDGLTGSAWGDWANYTASPLRAFENELGVQAPVGFWDPAGFTADGSTENFARRRQTELKHGRISMLATMGYITPEITGKFPGYLSPSAGLKFADVPNGLAAISKVPAAGWGQILAYMAFCEVSQDQSAGTPAAAGDFGFKVLTASDPEAKKTKLAAELANGRLAMMAIIGMFFQDGLTGSAWGDWANYTASPLRAFENELGVQAPVGFWDPAGFTADGSTENFARRRQTELKHGRISMLATMGYITPEITGKFPGYLSPSAGLKFADVPNGLAAISKVPAAGWGQILAYMAFCEVSQDQSAGTPAAAGDFGFKVLTASDPEAKKTKLAAELANGRLAMMAIIGMFFQDGLTGSAWGDWANYTASPLRAFENELGVQAPVGFWDPAGFTADGSTENFARRRQTELKHGRISMLATMGYITPEITGKFPGYLSPSAGLKFADVPNGLAAISKVPAAGWGQILAYMAFCEVSQDQSAGTPAAAGDFGFKVLTASDPEAKKTKLAAELANGRLAMMAIIGMFFQDGLTGSAWAGDFGFKVLTASDPEAKKTKLAAELANGRLAMMAIIGMFFQDGLTGSAWGDWANYTASPLRAFENELGVQAPVGFWDPAGFTADGSTENFARRRQTELKHGRISMLATMGYITPEITGKFPGYLSPSAGLKFADVPNGLAAISKVPAAGWGQILAYMAFCEVSQDQSAGTPAAAGDFGFKVLTASDPEAKKTKLAAELANGRLAMMAIIGMFFQDGLTGSAWGDWANYTASPLRAERKM</sequence>
<dbReference type="InterPro" id="IPR001344">
    <property type="entry name" value="Chloro_AB-bd_pln"/>
</dbReference>
<evidence type="ECO:0000256" key="5">
    <source>
        <dbReference type="PIRSR" id="PIRSR601344-1"/>
    </source>
</evidence>
<evidence type="ECO:0000256" key="4">
    <source>
        <dbReference type="ARBA" id="ARBA00022640"/>
    </source>
</evidence>
<name>A0AA36J6Z3_9DINO</name>
<dbReference type="InterPro" id="IPR022796">
    <property type="entry name" value="Chloroa_b-bind"/>
</dbReference>
<feature type="binding site" evidence="5">
    <location>
        <position position="223"/>
    </location>
    <ligand>
        <name>chlorophyll a</name>
        <dbReference type="ChEBI" id="CHEBI:58416"/>
        <label>1</label>
    </ligand>
</feature>
<feature type="binding site" description="axial binding residue" evidence="5">
    <location>
        <position position="102"/>
    </location>
    <ligand>
        <name>chlorophyll a</name>
        <dbReference type="ChEBI" id="CHEBI:58416"/>
        <label>1</label>
    </ligand>
    <ligandPart>
        <name>Mg</name>
        <dbReference type="ChEBI" id="CHEBI:25107"/>
    </ligandPart>
</feature>
<protein>
    <submittedName>
        <fullName evidence="6">Uncharacterized protein</fullName>
    </submittedName>
</protein>
<dbReference type="PANTHER" id="PTHR21649">
    <property type="entry name" value="CHLOROPHYLL A/B BINDING PROTEIN"/>
    <property type="match status" value="1"/>
</dbReference>
<keyword evidence="7" id="KW-1185">Reference proteome</keyword>
<dbReference type="Gene3D" id="1.10.3460.10">
    <property type="entry name" value="Chlorophyll a/b binding protein domain"/>
    <property type="match status" value="12"/>
</dbReference>
<keyword evidence="4" id="KW-0934">Plastid</keyword>
<feature type="binding site" evidence="5">
    <location>
        <position position="126"/>
    </location>
    <ligand>
        <name>chlorophyll a</name>
        <dbReference type="ChEBI" id="CHEBI:58416"/>
        <label>1</label>
    </ligand>
</feature>
<gene>
    <name evidence="6" type="ORF">EVOR1521_LOCUS23682</name>
</gene>
<keyword evidence="5" id="KW-0148">Chlorophyll</keyword>
<feature type="binding site" evidence="5">
    <location>
        <position position="226"/>
    </location>
    <ligand>
        <name>chlorophyll a</name>
        <dbReference type="ChEBI" id="CHEBI:58416"/>
        <label>1</label>
    </ligand>
</feature>
<dbReference type="EMBL" id="CAUJNA010003368">
    <property type="protein sequence ID" value="CAJ1400316.1"/>
    <property type="molecule type" value="Genomic_DNA"/>
</dbReference>
<accession>A0AA36J6Z3</accession>